<evidence type="ECO:0000256" key="12">
    <source>
        <dbReference type="ARBA" id="ARBA00023180"/>
    </source>
</evidence>
<keyword evidence="12" id="KW-0325">Glycoprotein</keyword>
<keyword evidence="4" id="KW-0328">Glycosyltransferase</keyword>
<dbReference type="EMBL" id="CAXLJM020000160">
    <property type="protein sequence ID" value="CAL8143606.1"/>
    <property type="molecule type" value="Genomic_DNA"/>
</dbReference>
<keyword evidence="17" id="KW-1185">Reference proteome</keyword>
<evidence type="ECO:0000313" key="16">
    <source>
        <dbReference type="EMBL" id="CAL8143606.1"/>
    </source>
</evidence>
<name>A0ABP1S5P0_9HEXA</name>
<feature type="transmembrane region" description="Helical" evidence="13">
    <location>
        <begin position="9"/>
        <end position="30"/>
    </location>
</feature>
<feature type="domain" description="Glycosyl transferase 64" evidence="15">
    <location>
        <begin position="539"/>
        <end position="768"/>
    </location>
</feature>
<evidence type="ECO:0000256" key="4">
    <source>
        <dbReference type="ARBA" id="ARBA00022676"/>
    </source>
</evidence>
<evidence type="ECO:0000256" key="13">
    <source>
        <dbReference type="SAM" id="Phobius"/>
    </source>
</evidence>
<comment type="caution">
    <text evidence="16">The sequence shown here is derived from an EMBL/GenBank/DDBJ whole genome shotgun (WGS) entry which is preliminary data.</text>
</comment>
<gene>
    <name evidence="16" type="ORF">ODALV1_LOCUS29738</name>
</gene>
<dbReference type="InterPro" id="IPR004263">
    <property type="entry name" value="Exostosin"/>
</dbReference>
<feature type="domain" description="Exostosin GT47" evidence="14">
    <location>
        <begin position="153"/>
        <end position="437"/>
    </location>
</feature>
<organism evidence="16 17">
    <name type="scientific">Orchesella dallaii</name>
    <dbReference type="NCBI Taxonomy" id="48710"/>
    <lineage>
        <taxon>Eukaryota</taxon>
        <taxon>Metazoa</taxon>
        <taxon>Ecdysozoa</taxon>
        <taxon>Arthropoda</taxon>
        <taxon>Hexapoda</taxon>
        <taxon>Collembola</taxon>
        <taxon>Entomobryomorpha</taxon>
        <taxon>Entomobryoidea</taxon>
        <taxon>Orchesellidae</taxon>
        <taxon>Orchesellinae</taxon>
        <taxon>Orchesella</taxon>
    </lineage>
</organism>
<evidence type="ECO:0000256" key="9">
    <source>
        <dbReference type="ARBA" id="ARBA00022989"/>
    </source>
</evidence>
<evidence type="ECO:0000256" key="7">
    <source>
        <dbReference type="ARBA" id="ARBA00022824"/>
    </source>
</evidence>
<dbReference type="SUPFAM" id="SSF53448">
    <property type="entry name" value="Nucleotide-diphospho-sugar transferases"/>
    <property type="match status" value="1"/>
</dbReference>
<evidence type="ECO:0000256" key="11">
    <source>
        <dbReference type="ARBA" id="ARBA00023157"/>
    </source>
</evidence>
<dbReference type="Gene3D" id="3.90.550.10">
    <property type="entry name" value="Spore Coat Polysaccharide Biosynthesis Protein SpsA, Chain A"/>
    <property type="match status" value="1"/>
</dbReference>
<keyword evidence="5" id="KW-0808">Transferase</keyword>
<reference evidence="16 17" key="1">
    <citation type="submission" date="2024-08" db="EMBL/GenBank/DDBJ databases">
        <authorList>
            <person name="Cucini C."/>
            <person name="Frati F."/>
        </authorList>
    </citation>
    <scope>NUCLEOTIDE SEQUENCE [LARGE SCALE GENOMIC DNA]</scope>
</reference>
<comment type="pathway">
    <text evidence="2">Protein modification; protein glycosylation.</text>
</comment>
<dbReference type="InterPro" id="IPR040911">
    <property type="entry name" value="Exostosin_GT47"/>
</dbReference>
<accession>A0ABP1S5P0</accession>
<dbReference type="InterPro" id="IPR015338">
    <property type="entry name" value="GT64_dom"/>
</dbReference>
<dbReference type="InterPro" id="IPR029044">
    <property type="entry name" value="Nucleotide-diphossugar_trans"/>
</dbReference>
<evidence type="ECO:0008006" key="18">
    <source>
        <dbReference type="Google" id="ProtNLM"/>
    </source>
</evidence>
<keyword evidence="9 13" id="KW-1133">Transmembrane helix</keyword>
<evidence type="ECO:0000256" key="3">
    <source>
        <dbReference type="ARBA" id="ARBA00010271"/>
    </source>
</evidence>
<proteinExistence type="inferred from homology"/>
<evidence type="ECO:0000256" key="5">
    <source>
        <dbReference type="ARBA" id="ARBA00022679"/>
    </source>
</evidence>
<evidence type="ECO:0000259" key="14">
    <source>
        <dbReference type="Pfam" id="PF03016"/>
    </source>
</evidence>
<evidence type="ECO:0000256" key="8">
    <source>
        <dbReference type="ARBA" id="ARBA00022968"/>
    </source>
</evidence>
<dbReference type="Pfam" id="PF09258">
    <property type="entry name" value="Glyco_transf_64"/>
    <property type="match status" value="1"/>
</dbReference>
<keyword evidence="11" id="KW-1015">Disulfide bond</keyword>
<keyword evidence="6 13" id="KW-0812">Transmembrane</keyword>
<comment type="similarity">
    <text evidence="3">Belongs to the glycosyltransferase 47 family.</text>
</comment>
<comment type="subcellular location">
    <subcellularLocation>
        <location evidence="1">Endoplasmic reticulum membrane</location>
        <topology evidence="1">Single-pass type II membrane protein</topology>
    </subcellularLocation>
</comment>
<evidence type="ECO:0000313" key="17">
    <source>
        <dbReference type="Proteomes" id="UP001642540"/>
    </source>
</evidence>
<dbReference type="PANTHER" id="PTHR48261:SF3">
    <property type="entry name" value="EXOSTOSIN GLYCOSYLTRANSFERASE 1"/>
    <property type="match status" value="1"/>
</dbReference>
<evidence type="ECO:0000256" key="10">
    <source>
        <dbReference type="ARBA" id="ARBA00023136"/>
    </source>
</evidence>
<dbReference type="Proteomes" id="UP001642540">
    <property type="component" value="Unassembled WGS sequence"/>
</dbReference>
<sequence>MRRRTRSPILIIGYITLFLVILLLLFLWSWQRLPLSDTTLSSLVVTSSHISHQFPKNPNPRNDVEKRKEIDEFYIPESEPFLTVDDLLDYGIQEGKGSKEKDGQGEPFLDDERGFSDLHGQGGYQLEDDKKRSGGPCRMETCFNFDRCQITGALKVYVYPLDKFVPISSTYEKILNRIMSSHYYTSDPDEACLFVLSIDTLDRDELSHDYVRNVATRLKKLPYWNNGENHIVFNLYAGTWPSYNETELGFNVGKAILAKASMSVEQFRPNFDISLPLFHPSHPDKGDDLGTAVFNEFPTHKQHVIAFKGKRYVYGIGSETRNSVYHLHNADDVIMVTTCKHGKNWKDMKDERCDEDNKEYDKYDYEVLLQNSTFCLVPRGRRLGSFRFLETLKSGCIPVLLSNGWILPFSEVIDWSACTVMGDERALLQILDIVRSIEPEKIFKIKQQTQIIWNQYLSSVERIVDTTFEIIRDRIQKHSARDLLIWNTAPGALNFDMTFADDIDRFPFHHSGNDNSLRPNFTAIIYVHANAVGPKAVGAYSNSALFRLVKNAGKSKHISKIIVMWNSNRAIPRVWPEVPVPLKIKQATSNTVSQRFLSDEEIETDAIFSLDEEIILSPDEMDFAYSTWKLFPDRLIGYQSRSHYWNEPTEMWHYSSKWTNDYSMILTGASIYHAYYNHLYWIKVPPAALLLVESLQNCEDIVMNFLIVRTTRKTPIKLTWKKIPQDPARSQLSPDRFKQRHTCLNDLAEIYGSMPLRRSNVRLDPVLFRDPVSNLRKKYRLVEIQS</sequence>
<keyword evidence="10 13" id="KW-0472">Membrane</keyword>
<evidence type="ECO:0000256" key="2">
    <source>
        <dbReference type="ARBA" id="ARBA00004922"/>
    </source>
</evidence>
<keyword evidence="8" id="KW-0735">Signal-anchor</keyword>
<evidence type="ECO:0000259" key="15">
    <source>
        <dbReference type="Pfam" id="PF09258"/>
    </source>
</evidence>
<keyword evidence="7" id="KW-0256">Endoplasmic reticulum</keyword>
<evidence type="ECO:0000256" key="1">
    <source>
        <dbReference type="ARBA" id="ARBA00004648"/>
    </source>
</evidence>
<dbReference type="PANTHER" id="PTHR48261">
    <property type="entry name" value="ACETYLGLUCOSAMINYLTRANSFERASE"/>
    <property type="match status" value="1"/>
</dbReference>
<protein>
    <recommendedName>
        <fullName evidence="18">Exostosin-1</fullName>
    </recommendedName>
</protein>
<evidence type="ECO:0000256" key="6">
    <source>
        <dbReference type="ARBA" id="ARBA00022692"/>
    </source>
</evidence>
<dbReference type="Pfam" id="PF03016">
    <property type="entry name" value="Exostosin_GT47"/>
    <property type="match status" value="1"/>
</dbReference>